<organism evidence="2 3">
    <name type="scientific">Araneus ventricosus</name>
    <name type="common">Orbweaver spider</name>
    <name type="synonym">Epeira ventricosa</name>
    <dbReference type="NCBI Taxonomy" id="182803"/>
    <lineage>
        <taxon>Eukaryota</taxon>
        <taxon>Metazoa</taxon>
        <taxon>Ecdysozoa</taxon>
        <taxon>Arthropoda</taxon>
        <taxon>Chelicerata</taxon>
        <taxon>Arachnida</taxon>
        <taxon>Araneae</taxon>
        <taxon>Araneomorphae</taxon>
        <taxon>Entelegynae</taxon>
        <taxon>Araneoidea</taxon>
        <taxon>Araneidae</taxon>
        <taxon>Araneus</taxon>
    </lineage>
</organism>
<dbReference type="AlphaFoldDB" id="A0A4Y2K8A3"/>
<reference evidence="2 3" key="1">
    <citation type="journal article" date="2019" name="Sci. Rep.">
        <title>Orb-weaving spider Araneus ventricosus genome elucidates the spidroin gene catalogue.</title>
        <authorList>
            <person name="Kono N."/>
            <person name="Nakamura H."/>
            <person name="Ohtoshi R."/>
            <person name="Moran D.A.P."/>
            <person name="Shinohara A."/>
            <person name="Yoshida Y."/>
            <person name="Fujiwara M."/>
            <person name="Mori M."/>
            <person name="Tomita M."/>
            <person name="Arakawa K."/>
        </authorList>
    </citation>
    <scope>NUCLEOTIDE SEQUENCE [LARGE SCALE GENOMIC DNA]</scope>
</reference>
<sequence length="105" mass="11591">MSPITPQTARSTEAGLKRFWAPHTACSTEARPGGFGRFKPPVRKKPDQAVSGASNRPFDRSRTRRFRAPQTARSTEAGLKRFWAPHTACPTEARPGGFGRFKPPV</sequence>
<evidence type="ECO:0000256" key="1">
    <source>
        <dbReference type="SAM" id="MobiDB-lite"/>
    </source>
</evidence>
<protein>
    <submittedName>
        <fullName evidence="2">Uncharacterized protein</fullName>
    </submittedName>
</protein>
<dbReference type="Proteomes" id="UP000499080">
    <property type="component" value="Unassembled WGS sequence"/>
</dbReference>
<evidence type="ECO:0000313" key="3">
    <source>
        <dbReference type="Proteomes" id="UP000499080"/>
    </source>
</evidence>
<dbReference type="EMBL" id="BGPR01270902">
    <property type="protein sequence ID" value="GBM98128.1"/>
    <property type="molecule type" value="Genomic_DNA"/>
</dbReference>
<accession>A0A4Y2K8A3</accession>
<name>A0A4Y2K8A3_ARAVE</name>
<feature type="region of interest" description="Disordered" evidence="1">
    <location>
        <begin position="26"/>
        <end position="76"/>
    </location>
</feature>
<gene>
    <name evidence="2" type="ORF">AVEN_199010_1</name>
</gene>
<feature type="non-terminal residue" evidence="2">
    <location>
        <position position="105"/>
    </location>
</feature>
<evidence type="ECO:0000313" key="2">
    <source>
        <dbReference type="EMBL" id="GBM98128.1"/>
    </source>
</evidence>
<comment type="caution">
    <text evidence="2">The sequence shown here is derived from an EMBL/GenBank/DDBJ whole genome shotgun (WGS) entry which is preliminary data.</text>
</comment>
<keyword evidence="3" id="KW-1185">Reference proteome</keyword>
<proteinExistence type="predicted"/>